<keyword evidence="6" id="KW-1185">Reference proteome</keyword>
<comment type="subcellular location">
    <subcellularLocation>
        <location evidence="2">Nucleus</location>
    </subcellularLocation>
</comment>
<evidence type="ECO:0000259" key="4">
    <source>
        <dbReference type="PROSITE" id="PS50039"/>
    </source>
</evidence>
<dbReference type="SUPFAM" id="SSF46785">
    <property type="entry name" value="Winged helix' DNA-binding domain"/>
    <property type="match status" value="1"/>
</dbReference>
<dbReference type="InterPro" id="IPR050211">
    <property type="entry name" value="FOX_domain-containing"/>
</dbReference>
<dbReference type="EMBL" id="LR899015">
    <property type="protein sequence ID" value="CAD7094194.1"/>
    <property type="molecule type" value="Genomic_DNA"/>
</dbReference>
<feature type="DNA-binding region" description="Fork-head" evidence="2">
    <location>
        <begin position="162"/>
        <end position="254"/>
    </location>
</feature>
<evidence type="ECO:0000313" key="5">
    <source>
        <dbReference type="EMBL" id="CAD7094194.1"/>
    </source>
</evidence>
<dbReference type="Gene3D" id="1.10.10.10">
    <property type="entry name" value="Winged helix-like DNA-binding domain superfamily/Winged helix DNA-binding domain"/>
    <property type="match status" value="1"/>
</dbReference>
<keyword evidence="2" id="KW-0539">Nucleus</keyword>
<dbReference type="GO" id="GO:0000978">
    <property type="term" value="F:RNA polymerase II cis-regulatory region sequence-specific DNA binding"/>
    <property type="evidence" value="ECO:0007669"/>
    <property type="project" value="TreeGrafter"/>
</dbReference>
<feature type="region of interest" description="Disordered" evidence="3">
    <location>
        <begin position="29"/>
        <end position="75"/>
    </location>
</feature>
<dbReference type="PROSITE" id="PS50039">
    <property type="entry name" value="FORK_HEAD_3"/>
    <property type="match status" value="1"/>
</dbReference>
<dbReference type="PANTHER" id="PTHR11829">
    <property type="entry name" value="FORKHEAD BOX PROTEIN"/>
    <property type="match status" value="1"/>
</dbReference>
<dbReference type="AlphaFoldDB" id="A0A7R8V7B0"/>
<dbReference type="PANTHER" id="PTHR11829:SF402">
    <property type="entry name" value="FORK HEAD DOMAIN-CONTAINING PROTEIN FD3-RELATED"/>
    <property type="match status" value="1"/>
</dbReference>
<dbReference type="CDD" id="cd00059">
    <property type="entry name" value="FH_FOX"/>
    <property type="match status" value="1"/>
</dbReference>
<feature type="compositionally biased region" description="Basic and acidic residues" evidence="3">
    <location>
        <begin position="44"/>
        <end position="53"/>
    </location>
</feature>
<dbReference type="OrthoDB" id="10029558at2759"/>
<dbReference type="Proteomes" id="UP000594454">
    <property type="component" value="Chromosome 7"/>
</dbReference>
<dbReference type="GO" id="GO:0000981">
    <property type="term" value="F:DNA-binding transcription factor activity, RNA polymerase II-specific"/>
    <property type="evidence" value="ECO:0007669"/>
    <property type="project" value="TreeGrafter"/>
</dbReference>
<keyword evidence="1 2" id="KW-0238">DNA-binding</keyword>
<evidence type="ECO:0000256" key="1">
    <source>
        <dbReference type="ARBA" id="ARBA00023125"/>
    </source>
</evidence>
<dbReference type="PRINTS" id="PR00053">
    <property type="entry name" value="FORKHEAD"/>
</dbReference>
<dbReference type="SMART" id="SM00339">
    <property type="entry name" value="FH"/>
    <property type="match status" value="1"/>
</dbReference>
<feature type="compositionally biased region" description="Polar residues" evidence="3">
    <location>
        <begin position="29"/>
        <end position="43"/>
    </location>
</feature>
<feature type="region of interest" description="Disordered" evidence="3">
    <location>
        <begin position="248"/>
        <end position="274"/>
    </location>
</feature>
<dbReference type="GO" id="GO:0030154">
    <property type="term" value="P:cell differentiation"/>
    <property type="evidence" value="ECO:0007669"/>
    <property type="project" value="TreeGrafter"/>
</dbReference>
<dbReference type="InterPro" id="IPR036388">
    <property type="entry name" value="WH-like_DNA-bd_sf"/>
</dbReference>
<sequence length="562" mass="62885">MATAEDSQPEMYLNFYNAGQSKLLYVTDSISPSPSAQSENSIECSKEPQHDDQDSSTGTCDDDEHDNEDDDDDSTQELTNLTWLTQLKNLVEWPNSVNPILDDDALDSHSAGKSTNVPGSVPSLTKKDTLNDRFQRFVGQAKQNWENYNKSAELYQMDTTDKPPFNYAQMIAMAMLENGRMTLQHIYSWIQSKFGYYRVRNNWNNSIRHNLSLQFCFRKIDRNVYNKGDGKGGYWELGIDANKSERKRIRNRSRVRTSISSPKSSESPTIAEKRRKCCNDRPHITSINSKHLTNQDVNLIIDDFAGSQNNNYLFNRTLNSINASISVDHTLHVDDIGIGSIIEVDQQIAQVVAAQNTHDIANQEQNHHQINLSQTSNEFHVLGDITNGDYLNINTLDLMSSADDMFDSDSFAPASASDGLSTVSAKDSGVPELITTMVTSMAMDSQCGNEIYLASEVPQPSANVVISALNPYGDEGAAFRNNQTVTNVVIEDVGTTYTGCSPVQNKNDHEGNDDETNLIKSFDFAGIDEEFELLPSCSTPQHVNRDDFIEVLYDISTHHQDY</sequence>
<dbReference type="InterPro" id="IPR001766">
    <property type="entry name" value="Fork_head_dom"/>
</dbReference>
<reference evidence="5 6" key="1">
    <citation type="submission" date="2020-11" db="EMBL/GenBank/DDBJ databases">
        <authorList>
            <person name="Wallbank WR R."/>
            <person name="Pardo Diaz C."/>
            <person name="Kozak K."/>
            <person name="Martin S."/>
            <person name="Jiggins C."/>
            <person name="Moest M."/>
            <person name="Warren A I."/>
            <person name="Generalovic N T."/>
            <person name="Byers J.R.P. K."/>
            <person name="Montejo-Kovacevich G."/>
            <person name="Yen C E."/>
        </authorList>
    </citation>
    <scope>NUCLEOTIDE SEQUENCE [LARGE SCALE GENOMIC DNA]</scope>
</reference>
<accession>A0A7R8V7B0</accession>
<gene>
    <name evidence="5" type="ORF">HERILL_LOCUS16418</name>
</gene>
<evidence type="ECO:0000256" key="2">
    <source>
        <dbReference type="PROSITE-ProRule" id="PRU00089"/>
    </source>
</evidence>
<dbReference type="InterPro" id="IPR036390">
    <property type="entry name" value="WH_DNA-bd_sf"/>
</dbReference>
<evidence type="ECO:0000256" key="3">
    <source>
        <dbReference type="SAM" id="MobiDB-lite"/>
    </source>
</evidence>
<dbReference type="GO" id="GO:0005634">
    <property type="term" value="C:nucleus"/>
    <property type="evidence" value="ECO:0007669"/>
    <property type="project" value="UniProtKB-SubCell"/>
</dbReference>
<feature type="domain" description="Fork-head" evidence="4">
    <location>
        <begin position="162"/>
        <end position="254"/>
    </location>
</feature>
<dbReference type="GO" id="GO:0009653">
    <property type="term" value="P:anatomical structure morphogenesis"/>
    <property type="evidence" value="ECO:0007669"/>
    <property type="project" value="TreeGrafter"/>
</dbReference>
<proteinExistence type="predicted"/>
<organism evidence="5 6">
    <name type="scientific">Hermetia illucens</name>
    <name type="common">Black soldier fly</name>
    <dbReference type="NCBI Taxonomy" id="343691"/>
    <lineage>
        <taxon>Eukaryota</taxon>
        <taxon>Metazoa</taxon>
        <taxon>Ecdysozoa</taxon>
        <taxon>Arthropoda</taxon>
        <taxon>Hexapoda</taxon>
        <taxon>Insecta</taxon>
        <taxon>Pterygota</taxon>
        <taxon>Neoptera</taxon>
        <taxon>Endopterygota</taxon>
        <taxon>Diptera</taxon>
        <taxon>Brachycera</taxon>
        <taxon>Stratiomyomorpha</taxon>
        <taxon>Stratiomyidae</taxon>
        <taxon>Hermetiinae</taxon>
        <taxon>Hermetia</taxon>
    </lineage>
</organism>
<name>A0A7R8V7B0_HERIL</name>
<evidence type="ECO:0000313" key="6">
    <source>
        <dbReference type="Proteomes" id="UP000594454"/>
    </source>
</evidence>
<feature type="compositionally biased region" description="Low complexity" evidence="3">
    <location>
        <begin position="257"/>
        <end position="270"/>
    </location>
</feature>
<feature type="compositionally biased region" description="Acidic residues" evidence="3">
    <location>
        <begin position="60"/>
        <end position="75"/>
    </location>
</feature>
<protein>
    <recommendedName>
        <fullName evidence="4">Fork-head domain-containing protein</fullName>
    </recommendedName>
</protein>
<dbReference type="InParanoid" id="A0A7R8V7B0"/>
<dbReference type="Pfam" id="PF00250">
    <property type="entry name" value="Forkhead"/>
    <property type="match status" value="1"/>
</dbReference>